<accession>A0A0C3EB05</accession>
<evidence type="ECO:0000256" key="6">
    <source>
        <dbReference type="ARBA" id="ARBA00023034"/>
    </source>
</evidence>
<evidence type="ECO:0000256" key="1">
    <source>
        <dbReference type="ARBA" id="ARBA00004395"/>
    </source>
</evidence>
<dbReference type="InterPro" id="IPR048684">
    <property type="entry name" value="COG4_C"/>
</dbReference>
<dbReference type="EMBL" id="KN822024">
    <property type="protein sequence ID" value="KIM65126.1"/>
    <property type="molecule type" value="Genomic_DNA"/>
</dbReference>
<evidence type="ECO:0000256" key="9">
    <source>
        <dbReference type="SAM" id="MobiDB-lite"/>
    </source>
</evidence>
<keyword evidence="4" id="KW-0813">Transport</keyword>
<evidence type="ECO:0000256" key="4">
    <source>
        <dbReference type="ARBA" id="ARBA00022448"/>
    </source>
</evidence>
<reference evidence="11 12" key="1">
    <citation type="submission" date="2014-04" db="EMBL/GenBank/DDBJ databases">
        <authorList>
            <consortium name="DOE Joint Genome Institute"/>
            <person name="Kuo A."/>
            <person name="Kohler A."/>
            <person name="Nagy L.G."/>
            <person name="Floudas D."/>
            <person name="Copeland A."/>
            <person name="Barry K.W."/>
            <person name="Cichocki N."/>
            <person name="Veneault-Fourrey C."/>
            <person name="LaButti K."/>
            <person name="Lindquist E.A."/>
            <person name="Lipzen A."/>
            <person name="Lundell T."/>
            <person name="Morin E."/>
            <person name="Murat C."/>
            <person name="Sun H."/>
            <person name="Tunlid A."/>
            <person name="Henrissat B."/>
            <person name="Grigoriev I.V."/>
            <person name="Hibbett D.S."/>
            <person name="Martin F."/>
            <person name="Nordberg H.P."/>
            <person name="Cantor M.N."/>
            <person name="Hua S.X."/>
        </authorList>
    </citation>
    <scope>NUCLEOTIDE SEQUENCE [LARGE SCALE GENOMIC DNA]</scope>
    <source>
        <strain evidence="11 12">Foug A</strain>
    </source>
</reference>
<dbReference type="HOGENOM" id="CLU_014853_3_1_1"/>
<dbReference type="GO" id="GO:0015031">
    <property type="term" value="P:protein transport"/>
    <property type="evidence" value="ECO:0007669"/>
    <property type="project" value="UniProtKB-KW"/>
</dbReference>
<dbReference type="PANTHER" id="PTHR24016:SF0">
    <property type="entry name" value="CONSERVED OLIGOMERIC GOLGI COMPLEX SUBUNIT 4"/>
    <property type="match status" value="1"/>
</dbReference>
<keyword evidence="12" id="KW-1185">Reference proteome</keyword>
<comment type="similarity">
    <text evidence="2">Belongs to the COG4 family.</text>
</comment>
<dbReference type="Gene3D" id="1.10.287.1060">
    <property type="entry name" value="ESAT-6-like"/>
    <property type="match status" value="1"/>
</dbReference>
<dbReference type="Pfam" id="PF20663">
    <property type="entry name" value="COG4_N"/>
    <property type="match status" value="1"/>
</dbReference>
<evidence type="ECO:0000256" key="2">
    <source>
        <dbReference type="ARBA" id="ARBA00009215"/>
    </source>
</evidence>
<proteinExistence type="inferred from homology"/>
<comment type="subcellular location">
    <subcellularLocation>
        <location evidence="1">Golgi apparatus membrane</location>
        <topology evidence="1">Peripheral membrane protein</topology>
    </subcellularLocation>
</comment>
<dbReference type="AlphaFoldDB" id="A0A0C3EB05"/>
<evidence type="ECO:0000259" key="10">
    <source>
        <dbReference type="SMART" id="SM00762"/>
    </source>
</evidence>
<feature type="region of interest" description="Disordered" evidence="9">
    <location>
        <begin position="381"/>
        <end position="404"/>
    </location>
</feature>
<keyword evidence="6" id="KW-0333">Golgi apparatus</keyword>
<evidence type="ECO:0000256" key="5">
    <source>
        <dbReference type="ARBA" id="ARBA00022927"/>
    </source>
</evidence>
<dbReference type="Gene3D" id="1.20.58.1970">
    <property type="match status" value="1"/>
</dbReference>
<evidence type="ECO:0000313" key="11">
    <source>
        <dbReference type="EMBL" id="KIM65126.1"/>
    </source>
</evidence>
<dbReference type="SMART" id="SM00762">
    <property type="entry name" value="Cog4"/>
    <property type="match status" value="1"/>
</dbReference>
<evidence type="ECO:0000256" key="7">
    <source>
        <dbReference type="ARBA" id="ARBA00023136"/>
    </source>
</evidence>
<protein>
    <recommendedName>
        <fullName evidence="3">Conserved oligomeric Golgi complex subunit 4</fullName>
    </recommendedName>
    <alternativeName>
        <fullName evidence="8">Component of oligomeric Golgi complex 4</fullName>
    </alternativeName>
</protein>
<dbReference type="InterPro" id="IPR048682">
    <property type="entry name" value="COG4"/>
</dbReference>
<keyword evidence="7" id="KW-0472">Membrane</keyword>
<organism evidence="11 12">
    <name type="scientific">Scleroderma citrinum Foug A</name>
    <dbReference type="NCBI Taxonomy" id="1036808"/>
    <lineage>
        <taxon>Eukaryota</taxon>
        <taxon>Fungi</taxon>
        <taxon>Dikarya</taxon>
        <taxon>Basidiomycota</taxon>
        <taxon>Agaricomycotina</taxon>
        <taxon>Agaricomycetes</taxon>
        <taxon>Agaricomycetidae</taxon>
        <taxon>Boletales</taxon>
        <taxon>Sclerodermatineae</taxon>
        <taxon>Sclerodermataceae</taxon>
        <taxon>Scleroderma</taxon>
    </lineage>
</organism>
<reference evidence="12" key="2">
    <citation type="submission" date="2015-01" db="EMBL/GenBank/DDBJ databases">
        <title>Evolutionary Origins and Diversification of the Mycorrhizal Mutualists.</title>
        <authorList>
            <consortium name="DOE Joint Genome Institute"/>
            <consortium name="Mycorrhizal Genomics Consortium"/>
            <person name="Kohler A."/>
            <person name="Kuo A."/>
            <person name="Nagy L.G."/>
            <person name="Floudas D."/>
            <person name="Copeland A."/>
            <person name="Barry K.W."/>
            <person name="Cichocki N."/>
            <person name="Veneault-Fourrey C."/>
            <person name="LaButti K."/>
            <person name="Lindquist E.A."/>
            <person name="Lipzen A."/>
            <person name="Lundell T."/>
            <person name="Morin E."/>
            <person name="Murat C."/>
            <person name="Riley R."/>
            <person name="Ohm R."/>
            <person name="Sun H."/>
            <person name="Tunlid A."/>
            <person name="Henrissat B."/>
            <person name="Grigoriev I.V."/>
            <person name="Hibbett D.S."/>
            <person name="Martin F."/>
        </authorList>
    </citation>
    <scope>NUCLEOTIDE SEQUENCE [LARGE SCALE GENOMIC DNA]</scope>
    <source>
        <strain evidence="12">Foug A</strain>
    </source>
</reference>
<dbReference type="OrthoDB" id="47059at2759"/>
<evidence type="ECO:0000256" key="3">
    <source>
        <dbReference type="ARBA" id="ARBA00020975"/>
    </source>
</evidence>
<dbReference type="InterPro" id="IPR013167">
    <property type="entry name" value="COG4_M"/>
</dbReference>
<feature type="domain" description="COG4 transport protein middle alpha-helical bundle" evidence="10">
    <location>
        <begin position="180"/>
        <end position="507"/>
    </location>
</feature>
<dbReference type="InterPro" id="IPR048680">
    <property type="entry name" value="COG4_N"/>
</dbReference>
<evidence type="ECO:0000313" key="12">
    <source>
        <dbReference type="Proteomes" id="UP000053989"/>
    </source>
</evidence>
<dbReference type="Pfam" id="PF08318">
    <property type="entry name" value="COG4_m"/>
    <property type="match status" value="1"/>
</dbReference>
<dbReference type="Pfam" id="PF20662">
    <property type="entry name" value="COG4_C"/>
    <property type="match status" value="1"/>
</dbReference>
<feature type="compositionally biased region" description="Basic and acidic residues" evidence="9">
    <location>
        <begin position="8"/>
        <end position="20"/>
    </location>
</feature>
<name>A0A0C3EB05_9AGAM</name>
<evidence type="ECO:0000256" key="8">
    <source>
        <dbReference type="ARBA" id="ARBA00031340"/>
    </source>
</evidence>
<sequence>MSVSPEDLTARRESTQENCRDPRQLTNLAEILSCLSSYQSHEAELSSSLAELVSNRDSVAESLRLLQSLAPQLDDLHNESTQLVAKVSSTARTALRVGGRVKSLDEEMSRVSQAVERVGHVMDLKSSLAQLQACIESRDWESATRHCARAMSLPLEVISGPFAGVVVPTAESHFPPAHTLQTARENLLSIFLKEFAQASGSRDAAATSRYFKLFPVIGWEAEGLEAYASFVVDLVRVRAPTSAKTSSPLYYVTALTALFESVAMIVDQHQPVVEKYYGKGKMNSVIERLLEECDRVVQSTLSSWREERFIDRMLSDISSSTLALNSPRKLHPQAVNEDDGPDPREIDKTLSEIAGMCGRWNLFRKFLIEQLQDKESFDDLSTLSQVNGDPPESPQLNPDSSPPLEQVQLLSTTSSQKHFDDLLSSCYIPLEIWYTRTIIDKAHRLSTYDLSQSHPTTTTPDDVFYILKTVYTRLLSTGSITTVERTTSILKDVMERDYTGGIKKKLDDVYRHAGGAPGRSEKSERESRSTFVILLNDLDVSSSHMDRLTKDLSAQPPGAQLYLDAEQQAIRSAIMNLSSATTKFGAILKSGIEQLFNQLMRPRLRTVISDVYRDVSYIMDEDAYANAEYQDIVRKRFIKLWEGLADGYKDTFTEGNYRMLFGLALDNILRPWEKHILTLHFSELGAIRFDRDLRSIMAYLSSQTTFGDIREKFIRLQQISSLLNLDNDEEVEAFYNGSGISWRLSIQEAKGIVELKV</sequence>
<dbReference type="Proteomes" id="UP000053989">
    <property type="component" value="Unassembled WGS sequence"/>
</dbReference>
<gene>
    <name evidence="11" type="ORF">SCLCIDRAFT_564510</name>
</gene>
<dbReference type="PANTHER" id="PTHR24016">
    <property type="entry name" value="CONSERVED OLIGOMERIC GOLGI COMPLEX SUBUNIT 4"/>
    <property type="match status" value="1"/>
</dbReference>
<feature type="region of interest" description="Disordered" evidence="9">
    <location>
        <begin position="1"/>
        <end position="20"/>
    </location>
</feature>
<dbReference type="STRING" id="1036808.A0A0C3EB05"/>
<dbReference type="GO" id="GO:0000139">
    <property type="term" value="C:Golgi membrane"/>
    <property type="evidence" value="ECO:0007669"/>
    <property type="project" value="UniProtKB-SubCell"/>
</dbReference>
<dbReference type="FunCoup" id="A0A0C3EB05">
    <property type="interactions" value="581"/>
</dbReference>
<dbReference type="InParanoid" id="A0A0C3EB05"/>
<keyword evidence="5" id="KW-0653">Protein transport</keyword>